<dbReference type="NCBIfam" id="TIGR01549">
    <property type="entry name" value="HAD-SF-IA-v1"/>
    <property type="match status" value="1"/>
</dbReference>
<evidence type="ECO:0000256" key="1">
    <source>
        <dbReference type="ARBA" id="ARBA00022801"/>
    </source>
</evidence>
<dbReference type="InterPro" id="IPR036412">
    <property type="entry name" value="HAD-like_sf"/>
</dbReference>
<protein>
    <submittedName>
        <fullName evidence="2">YqeG family HAD IIIA-type phosphatase</fullName>
    </submittedName>
</protein>
<evidence type="ECO:0000313" key="2">
    <source>
        <dbReference type="EMBL" id="MFD1399270.1"/>
    </source>
</evidence>
<dbReference type="RefSeq" id="WP_204118172.1">
    <property type="nucleotide sequence ID" value="NZ_BOLV01000002.1"/>
</dbReference>
<dbReference type="InterPro" id="IPR006549">
    <property type="entry name" value="HAD-SF_hydro_IIIA"/>
</dbReference>
<dbReference type="NCBIfam" id="TIGR01668">
    <property type="entry name" value="YqeG_hyp_ppase"/>
    <property type="match status" value="1"/>
</dbReference>
<dbReference type="Gene3D" id="3.40.50.1000">
    <property type="entry name" value="HAD superfamily/HAD-like"/>
    <property type="match status" value="1"/>
</dbReference>
<dbReference type="NCBIfam" id="TIGR01662">
    <property type="entry name" value="HAD-SF-IIIA"/>
    <property type="match status" value="1"/>
</dbReference>
<dbReference type="Pfam" id="PF00702">
    <property type="entry name" value="Hydrolase"/>
    <property type="match status" value="1"/>
</dbReference>
<dbReference type="InterPro" id="IPR010021">
    <property type="entry name" value="PGPP1/Gep4"/>
</dbReference>
<dbReference type="Proteomes" id="UP001597199">
    <property type="component" value="Unassembled WGS sequence"/>
</dbReference>
<evidence type="ECO:0000313" key="3">
    <source>
        <dbReference type="Proteomes" id="UP001597199"/>
    </source>
</evidence>
<dbReference type="InterPro" id="IPR051540">
    <property type="entry name" value="S-2-haloacid_dehalogenase"/>
</dbReference>
<dbReference type="PANTHER" id="PTHR43316:SF8">
    <property type="entry name" value="HAD FAMILY HYDROLASE"/>
    <property type="match status" value="1"/>
</dbReference>
<dbReference type="InterPro" id="IPR006439">
    <property type="entry name" value="HAD-SF_hydro_IA"/>
</dbReference>
<name>A0ABW4BHN7_9LACO</name>
<organism evidence="2 3">
    <name type="scientific">Lacticaseibacillus suilingensis</name>
    <dbReference type="NCBI Taxonomy" id="2799577"/>
    <lineage>
        <taxon>Bacteria</taxon>
        <taxon>Bacillati</taxon>
        <taxon>Bacillota</taxon>
        <taxon>Bacilli</taxon>
        <taxon>Lactobacillales</taxon>
        <taxon>Lactobacillaceae</taxon>
        <taxon>Lacticaseibacillus</taxon>
    </lineage>
</organism>
<reference evidence="3" key="1">
    <citation type="journal article" date="2019" name="Int. J. Syst. Evol. Microbiol.">
        <title>The Global Catalogue of Microorganisms (GCM) 10K type strain sequencing project: providing services to taxonomists for standard genome sequencing and annotation.</title>
        <authorList>
            <consortium name="The Broad Institute Genomics Platform"/>
            <consortium name="The Broad Institute Genome Sequencing Center for Infectious Disease"/>
            <person name="Wu L."/>
            <person name="Ma J."/>
        </authorList>
    </citation>
    <scope>NUCLEOTIDE SEQUENCE [LARGE SCALE GENOMIC DNA]</scope>
    <source>
        <strain evidence="3">CCM 9110</strain>
    </source>
</reference>
<dbReference type="EMBL" id="JBHTOA010000031">
    <property type="protein sequence ID" value="MFD1399270.1"/>
    <property type="molecule type" value="Genomic_DNA"/>
</dbReference>
<dbReference type="SUPFAM" id="SSF56784">
    <property type="entry name" value="HAD-like"/>
    <property type="match status" value="1"/>
</dbReference>
<dbReference type="PANTHER" id="PTHR43316">
    <property type="entry name" value="HYDROLASE, HALOACID DELAHOGENASE-RELATED"/>
    <property type="match status" value="1"/>
</dbReference>
<dbReference type="CDD" id="cd16416">
    <property type="entry name" value="HAD_BsYqeG-like"/>
    <property type="match status" value="1"/>
</dbReference>
<sequence length="177" mass="19953">MVALFEPTWAIKAIYNLTPAQLKREGIRAVLTDLDNTLIAWNNPDGTPQLRQWLSEMKNAGITVMVVSNNNADRIARALAKLELPFVSRALKPLPTGINRAVRQLSLTKAEVVMVGDQLMTDIAGGNTAGVRTILVQPLIETDAWNTRINRFFERRIMKRMNKHHLIDYAEELNGKH</sequence>
<comment type="caution">
    <text evidence="2">The sequence shown here is derived from an EMBL/GenBank/DDBJ whole genome shotgun (WGS) entry which is preliminary data.</text>
</comment>
<proteinExistence type="predicted"/>
<gene>
    <name evidence="2" type="ORF">ACFQ41_08095</name>
</gene>
<keyword evidence="1" id="KW-0378">Hydrolase</keyword>
<accession>A0ABW4BHN7</accession>
<keyword evidence="3" id="KW-1185">Reference proteome</keyword>
<dbReference type="InterPro" id="IPR023214">
    <property type="entry name" value="HAD_sf"/>
</dbReference>